<dbReference type="GO" id="GO:0005985">
    <property type="term" value="P:sucrose metabolic process"/>
    <property type="evidence" value="ECO:0007669"/>
    <property type="project" value="InterPro"/>
</dbReference>
<sequence>MTNHLVQHIPSPSFSYSISSGLIDLVRVWRHPWRRGYVGTTSCGGMTIYRKLWVASRSETSISEPGTISDVVPFKVDTGNWSAPYKVDFEPFNVAFPRLTRSSSIGNGLQFLNRHLSSIMFRNKDCLEPLLDFLRAHKHKGHVFRVQNLLRKGIGVHHAGLLPIVKKTVEIFFCRGVIKVDDDEDKEKVVVGYWSAFVWLAGLTALIALLSEYFVDAIEVRIHKFLERAKRSRRSKTIDNDEHQYISEEGEIQRKQVEKLIKHKNLRKVQKMLKNGKDTSGGRDPQAKLGSCLIKLLIESAYVQPPVSQLSDYQQEIRPAFSHRVKTILKEPGYSFCSTVERNTDLVYGGGNVGLMGLVSQAIYDGGRHVLRYLIKH</sequence>
<evidence type="ECO:0000256" key="3">
    <source>
        <dbReference type="ARBA" id="ARBA00022676"/>
    </source>
</evidence>
<feature type="domain" description="DNA-directed RNA polymerase N-terminal" evidence="7">
    <location>
        <begin position="219"/>
        <end position="326"/>
    </location>
</feature>
<accession>A0AAP0F139</accession>
<evidence type="ECO:0000256" key="6">
    <source>
        <dbReference type="SAM" id="Phobius"/>
    </source>
</evidence>
<keyword evidence="6" id="KW-0812">Transmembrane</keyword>
<keyword evidence="3" id="KW-0328">Glycosyltransferase</keyword>
<dbReference type="AlphaFoldDB" id="A0AAP0F139"/>
<dbReference type="Pfam" id="PF24862">
    <property type="entry name" value="SUS_EPBD"/>
    <property type="match status" value="1"/>
</dbReference>
<comment type="catalytic activity">
    <reaction evidence="5">
        <text>an NDP-alpha-D-glucose + D-fructose = a ribonucleoside 5'-diphosphate + sucrose + H(+)</text>
        <dbReference type="Rhea" id="RHEA:16241"/>
        <dbReference type="ChEBI" id="CHEBI:15378"/>
        <dbReference type="ChEBI" id="CHEBI:17992"/>
        <dbReference type="ChEBI" id="CHEBI:37721"/>
        <dbReference type="ChEBI" id="CHEBI:57930"/>
        <dbReference type="ChEBI" id="CHEBI:76533"/>
        <dbReference type="EC" id="2.4.1.13"/>
    </reaction>
</comment>
<dbReference type="EMBL" id="JBBNAF010000011">
    <property type="protein sequence ID" value="KAK9098694.1"/>
    <property type="molecule type" value="Genomic_DNA"/>
</dbReference>
<dbReference type="Pfam" id="PF14700">
    <property type="entry name" value="RPOL_N"/>
    <property type="match status" value="1"/>
</dbReference>
<dbReference type="PANTHER" id="PTHR45839:SF13">
    <property type="entry name" value="SUCROSE SYNTHASE 3"/>
    <property type="match status" value="1"/>
</dbReference>
<proteinExistence type="inferred from homology"/>
<comment type="similarity">
    <text evidence="1">Belongs to the glycosyltransferase 1 family. Plant sucrose synthase subfamily.</text>
</comment>
<evidence type="ECO:0000256" key="5">
    <source>
        <dbReference type="ARBA" id="ARBA00049030"/>
    </source>
</evidence>
<evidence type="ECO:0000256" key="2">
    <source>
        <dbReference type="ARBA" id="ARBA00012540"/>
    </source>
</evidence>
<dbReference type="EC" id="2.4.1.13" evidence="2"/>
<evidence type="ECO:0000259" key="7">
    <source>
        <dbReference type="Pfam" id="PF14700"/>
    </source>
</evidence>
<feature type="domain" description="Sucrose synthase EPBD" evidence="8">
    <location>
        <begin position="107"/>
        <end position="144"/>
    </location>
</feature>
<comment type="caution">
    <text evidence="9">The sequence shown here is derived from an EMBL/GenBank/DDBJ whole genome shotgun (WGS) entry which is preliminary data.</text>
</comment>
<dbReference type="Proteomes" id="UP001420932">
    <property type="component" value="Unassembled WGS sequence"/>
</dbReference>
<evidence type="ECO:0000259" key="8">
    <source>
        <dbReference type="Pfam" id="PF24862"/>
    </source>
</evidence>
<evidence type="ECO:0000256" key="1">
    <source>
        <dbReference type="ARBA" id="ARBA00005894"/>
    </source>
</evidence>
<dbReference type="GO" id="GO:0016157">
    <property type="term" value="F:sucrose synthase activity"/>
    <property type="evidence" value="ECO:0007669"/>
    <property type="project" value="UniProtKB-EC"/>
</dbReference>
<name>A0AAP0F139_9MAGN</name>
<dbReference type="Gene3D" id="1.20.120.1230">
    <property type="match status" value="1"/>
</dbReference>
<evidence type="ECO:0000256" key="4">
    <source>
        <dbReference type="ARBA" id="ARBA00022679"/>
    </source>
</evidence>
<keyword evidence="6" id="KW-0472">Membrane</keyword>
<organism evidence="9 10">
    <name type="scientific">Stephania yunnanensis</name>
    <dbReference type="NCBI Taxonomy" id="152371"/>
    <lineage>
        <taxon>Eukaryota</taxon>
        <taxon>Viridiplantae</taxon>
        <taxon>Streptophyta</taxon>
        <taxon>Embryophyta</taxon>
        <taxon>Tracheophyta</taxon>
        <taxon>Spermatophyta</taxon>
        <taxon>Magnoliopsida</taxon>
        <taxon>Ranunculales</taxon>
        <taxon>Menispermaceae</taxon>
        <taxon>Menispermoideae</taxon>
        <taxon>Cissampelideae</taxon>
        <taxon>Stephania</taxon>
    </lineage>
</organism>
<dbReference type="InterPro" id="IPR056736">
    <property type="entry name" value="SUS_EPBD"/>
</dbReference>
<dbReference type="InterPro" id="IPR029262">
    <property type="entry name" value="RPOL_N"/>
</dbReference>
<keyword evidence="4" id="KW-0808">Transferase</keyword>
<dbReference type="PANTHER" id="PTHR45839">
    <property type="match status" value="1"/>
</dbReference>
<dbReference type="SUPFAM" id="SSF102405">
    <property type="entry name" value="MCP/YpsA-like"/>
    <property type="match status" value="1"/>
</dbReference>
<keyword evidence="10" id="KW-1185">Reference proteome</keyword>
<evidence type="ECO:0000313" key="9">
    <source>
        <dbReference type="EMBL" id="KAK9098694.1"/>
    </source>
</evidence>
<reference evidence="9 10" key="1">
    <citation type="submission" date="2024-01" db="EMBL/GenBank/DDBJ databases">
        <title>Genome assemblies of Stephania.</title>
        <authorList>
            <person name="Yang L."/>
        </authorList>
    </citation>
    <scope>NUCLEOTIDE SEQUENCE [LARGE SCALE GENOMIC DNA]</scope>
    <source>
        <strain evidence="9">YNDBR</strain>
        <tissue evidence="9">Leaf</tissue>
    </source>
</reference>
<feature type="transmembrane region" description="Helical" evidence="6">
    <location>
        <begin position="193"/>
        <end position="215"/>
    </location>
</feature>
<keyword evidence="6" id="KW-1133">Transmembrane helix</keyword>
<evidence type="ECO:0000313" key="10">
    <source>
        <dbReference type="Proteomes" id="UP001420932"/>
    </source>
</evidence>
<dbReference type="Gene3D" id="3.40.50.450">
    <property type="match status" value="1"/>
</dbReference>
<protein>
    <recommendedName>
        <fullName evidence="2">sucrose synthase</fullName>
        <ecNumber evidence="2">2.4.1.13</ecNumber>
    </recommendedName>
</protein>
<gene>
    <name evidence="9" type="ORF">Syun_025739</name>
</gene>
<dbReference type="InterPro" id="IPR012820">
    <property type="entry name" value="Sucrose_synthase_pln/cyn"/>
</dbReference>